<dbReference type="SMART" id="SM00448">
    <property type="entry name" value="REC"/>
    <property type="match status" value="1"/>
</dbReference>
<dbReference type="AlphaFoldDB" id="A0A7X0RPB3"/>
<dbReference type="Pfam" id="PF00072">
    <property type="entry name" value="Response_reg"/>
    <property type="match status" value="1"/>
</dbReference>
<dbReference type="SUPFAM" id="SSF52172">
    <property type="entry name" value="CheY-like"/>
    <property type="match status" value="1"/>
</dbReference>
<dbReference type="PANTHER" id="PTHR42713">
    <property type="entry name" value="HISTIDINE KINASE-RELATED"/>
    <property type="match status" value="1"/>
</dbReference>
<dbReference type="GO" id="GO:0003700">
    <property type="term" value="F:DNA-binding transcription factor activity"/>
    <property type="evidence" value="ECO:0007669"/>
    <property type="project" value="InterPro"/>
</dbReference>
<dbReference type="PANTHER" id="PTHR42713:SF3">
    <property type="entry name" value="TRANSCRIPTIONAL REGULATORY PROTEIN HPTR"/>
    <property type="match status" value="1"/>
</dbReference>
<comment type="subcellular location">
    <subcellularLocation>
        <location evidence="1">Cytoplasm</location>
    </subcellularLocation>
</comment>
<evidence type="ECO:0000313" key="12">
    <source>
        <dbReference type="Proteomes" id="UP000547209"/>
    </source>
</evidence>
<dbReference type="Pfam" id="PF12833">
    <property type="entry name" value="HTH_18"/>
    <property type="match status" value="1"/>
</dbReference>
<keyword evidence="6" id="KW-0238">DNA-binding</keyword>
<feature type="domain" description="HTH araC/xylS-type" evidence="9">
    <location>
        <begin position="246"/>
        <end position="345"/>
    </location>
</feature>
<dbReference type="RefSeq" id="WP_185142692.1">
    <property type="nucleotide sequence ID" value="NZ_JACJVP010000018.1"/>
</dbReference>
<dbReference type="Gene3D" id="1.10.10.60">
    <property type="entry name" value="Homeodomain-like"/>
    <property type="match status" value="2"/>
</dbReference>
<evidence type="ECO:0000256" key="7">
    <source>
        <dbReference type="ARBA" id="ARBA00023163"/>
    </source>
</evidence>
<evidence type="ECO:0000313" key="11">
    <source>
        <dbReference type="EMBL" id="MBB6671208.1"/>
    </source>
</evidence>
<comment type="caution">
    <text evidence="11">The sequence shown here is derived from an EMBL/GenBank/DDBJ whole genome shotgun (WGS) entry which is preliminary data.</text>
</comment>
<dbReference type="GO" id="GO:0000160">
    <property type="term" value="P:phosphorelay signal transduction system"/>
    <property type="evidence" value="ECO:0007669"/>
    <property type="project" value="UniProtKB-KW"/>
</dbReference>
<dbReference type="CDD" id="cd17536">
    <property type="entry name" value="REC_YesN-like"/>
    <property type="match status" value="1"/>
</dbReference>
<dbReference type="SMART" id="SM00342">
    <property type="entry name" value="HTH_ARAC"/>
    <property type="match status" value="1"/>
</dbReference>
<dbReference type="PROSITE" id="PS50110">
    <property type="entry name" value="RESPONSE_REGULATORY"/>
    <property type="match status" value="1"/>
</dbReference>
<proteinExistence type="predicted"/>
<feature type="modified residue" description="4-aspartylphosphate" evidence="8">
    <location>
        <position position="55"/>
    </location>
</feature>
<dbReference type="EMBL" id="JACJVP010000018">
    <property type="protein sequence ID" value="MBB6671208.1"/>
    <property type="molecule type" value="Genomic_DNA"/>
</dbReference>
<name>A0A7X0RPB3_9BACL</name>
<dbReference type="InterPro" id="IPR020449">
    <property type="entry name" value="Tscrpt_reg_AraC-type_HTH"/>
</dbReference>
<keyword evidence="3 8" id="KW-0597">Phosphoprotein</keyword>
<dbReference type="Proteomes" id="UP000547209">
    <property type="component" value="Unassembled WGS sequence"/>
</dbReference>
<evidence type="ECO:0000256" key="8">
    <source>
        <dbReference type="PROSITE-ProRule" id="PRU00169"/>
    </source>
</evidence>
<dbReference type="PROSITE" id="PS01124">
    <property type="entry name" value="HTH_ARAC_FAMILY_2"/>
    <property type="match status" value="1"/>
</dbReference>
<keyword evidence="4" id="KW-0902">Two-component regulatory system</keyword>
<dbReference type="Gene3D" id="3.40.50.2300">
    <property type="match status" value="1"/>
</dbReference>
<keyword evidence="2" id="KW-0963">Cytoplasm</keyword>
<organism evidence="11 12">
    <name type="scientific">Cohnella nanjingensis</name>
    <dbReference type="NCBI Taxonomy" id="1387779"/>
    <lineage>
        <taxon>Bacteria</taxon>
        <taxon>Bacillati</taxon>
        <taxon>Bacillota</taxon>
        <taxon>Bacilli</taxon>
        <taxon>Bacillales</taxon>
        <taxon>Paenibacillaceae</taxon>
        <taxon>Cohnella</taxon>
    </lineage>
</organism>
<sequence length="349" mass="39941">MYRLMIVEDEQAIHRSLRKLVETSGMDIRIEGEAEDGAEALAMLEETAPDIVVTDIRMPEMDGLAFIKAAREAHPRIRFIILTGYERFDYAREALRYGVSEFLLKPVDPDQFLHTLAKLLGELAHGDSRVARQSEWLLRHQQRVKELAERLWAVDTAGAADKIREDLADYRDSAGDDLRMGRWALDLLRAVDGELARRGFGIPKAPSEEELPEREQECPAWALEACRQRIAEIKGSRNFGSRYTMGKAARYIQENCTREDLSLKDVAEWLGMSVPYLSRSFKEEIGVTFVKYLIGVRMDMAARLLRETSVQTTEAAFRVGFSDYVHFSKTFKKHFGLTPSEFRKQLSSR</sequence>
<evidence type="ECO:0000256" key="2">
    <source>
        <dbReference type="ARBA" id="ARBA00022490"/>
    </source>
</evidence>
<evidence type="ECO:0000256" key="4">
    <source>
        <dbReference type="ARBA" id="ARBA00023012"/>
    </source>
</evidence>
<dbReference type="GO" id="GO:0043565">
    <property type="term" value="F:sequence-specific DNA binding"/>
    <property type="evidence" value="ECO:0007669"/>
    <property type="project" value="InterPro"/>
</dbReference>
<evidence type="ECO:0000259" key="9">
    <source>
        <dbReference type="PROSITE" id="PS01124"/>
    </source>
</evidence>
<dbReference type="GO" id="GO:0005737">
    <property type="term" value="C:cytoplasm"/>
    <property type="evidence" value="ECO:0007669"/>
    <property type="project" value="UniProtKB-SubCell"/>
</dbReference>
<dbReference type="SUPFAM" id="SSF46689">
    <property type="entry name" value="Homeodomain-like"/>
    <property type="match status" value="2"/>
</dbReference>
<keyword evidence="12" id="KW-1185">Reference proteome</keyword>
<gene>
    <name evidence="11" type="ORF">H7C19_10960</name>
</gene>
<evidence type="ECO:0000256" key="3">
    <source>
        <dbReference type="ARBA" id="ARBA00022553"/>
    </source>
</evidence>
<dbReference type="InterPro" id="IPR001789">
    <property type="entry name" value="Sig_transdc_resp-reg_receiver"/>
</dbReference>
<keyword evidence="5" id="KW-0805">Transcription regulation</keyword>
<reference evidence="11 12" key="1">
    <citation type="submission" date="2020-08" db="EMBL/GenBank/DDBJ databases">
        <title>Cohnella phylogeny.</title>
        <authorList>
            <person name="Dunlap C."/>
        </authorList>
    </citation>
    <scope>NUCLEOTIDE SEQUENCE [LARGE SCALE GENOMIC DNA]</scope>
    <source>
        <strain evidence="11 12">DSM 28246</strain>
    </source>
</reference>
<accession>A0A7X0RPB3</accession>
<dbReference type="InterPro" id="IPR009057">
    <property type="entry name" value="Homeodomain-like_sf"/>
</dbReference>
<feature type="domain" description="Response regulatory" evidence="10">
    <location>
        <begin position="3"/>
        <end position="120"/>
    </location>
</feature>
<dbReference type="InterPro" id="IPR051552">
    <property type="entry name" value="HptR"/>
</dbReference>
<dbReference type="InterPro" id="IPR018060">
    <property type="entry name" value="HTH_AraC"/>
</dbReference>
<evidence type="ECO:0000256" key="1">
    <source>
        <dbReference type="ARBA" id="ARBA00004496"/>
    </source>
</evidence>
<dbReference type="PRINTS" id="PR00032">
    <property type="entry name" value="HTHARAC"/>
</dbReference>
<keyword evidence="7" id="KW-0804">Transcription</keyword>
<evidence type="ECO:0000256" key="5">
    <source>
        <dbReference type="ARBA" id="ARBA00023015"/>
    </source>
</evidence>
<dbReference type="InterPro" id="IPR011006">
    <property type="entry name" value="CheY-like_superfamily"/>
</dbReference>
<protein>
    <submittedName>
        <fullName evidence="11">Response regulator</fullName>
    </submittedName>
</protein>
<evidence type="ECO:0000256" key="6">
    <source>
        <dbReference type="ARBA" id="ARBA00023125"/>
    </source>
</evidence>
<evidence type="ECO:0000259" key="10">
    <source>
        <dbReference type="PROSITE" id="PS50110"/>
    </source>
</evidence>